<evidence type="ECO:0000256" key="1">
    <source>
        <dbReference type="ARBA" id="ARBA00005228"/>
    </source>
</evidence>
<dbReference type="PROSITE" id="PS00708">
    <property type="entry name" value="PRO_ENDOPEP_SER"/>
    <property type="match status" value="1"/>
</dbReference>
<dbReference type="Pfam" id="PF02897">
    <property type="entry name" value="Peptidase_S9_N"/>
    <property type="match status" value="1"/>
</dbReference>
<dbReference type="InterPro" id="IPR002471">
    <property type="entry name" value="Pept_S9_AS"/>
</dbReference>
<dbReference type="InterPro" id="IPR002470">
    <property type="entry name" value="Peptidase_S9A"/>
</dbReference>
<accession>A0A7C3C8T1</accession>
<gene>
    <name evidence="11" type="ORF">ENJ46_00760</name>
</gene>
<comment type="function">
    <text evidence="8">This enzyme catalyzes the hydrolysis of the N-terminal peptide bond of an N-acetylated peptide to generate an N-acetylated amino acid and a peptide with a free N-terminus. It preferentially cleaves off Ac-Ala, Ac-Met and Ac-Ser. Also, involved in the degradation of oxidized and glycated proteins.</text>
</comment>
<reference evidence="11" key="1">
    <citation type="journal article" date="2020" name="mSystems">
        <title>Genome- and Community-Level Interaction Insights into Carbon Utilization and Element Cycling Functions of Hydrothermarchaeota in Hydrothermal Sediment.</title>
        <authorList>
            <person name="Zhou Z."/>
            <person name="Liu Y."/>
            <person name="Xu W."/>
            <person name="Pan J."/>
            <person name="Luo Z.H."/>
            <person name="Li M."/>
        </authorList>
    </citation>
    <scope>NUCLEOTIDE SEQUENCE [LARGE SCALE GENOMIC DNA]</scope>
    <source>
        <strain evidence="11">HyVt-489</strain>
    </source>
</reference>
<evidence type="ECO:0000259" key="9">
    <source>
        <dbReference type="Pfam" id="PF00326"/>
    </source>
</evidence>
<evidence type="ECO:0000256" key="6">
    <source>
        <dbReference type="ARBA" id="ARBA00032284"/>
    </source>
</evidence>
<dbReference type="PANTHER" id="PTHR42776:SF27">
    <property type="entry name" value="DIPEPTIDYL PEPTIDASE FAMILY MEMBER 6"/>
    <property type="match status" value="1"/>
</dbReference>
<evidence type="ECO:0000256" key="2">
    <source>
        <dbReference type="ARBA" id="ARBA00022670"/>
    </source>
</evidence>
<comment type="caution">
    <text evidence="11">The sequence shown here is derived from an EMBL/GenBank/DDBJ whole genome shotgun (WGS) entry which is preliminary data.</text>
</comment>
<evidence type="ECO:0000256" key="4">
    <source>
        <dbReference type="ARBA" id="ARBA00022825"/>
    </source>
</evidence>
<dbReference type="GO" id="GO:0004252">
    <property type="term" value="F:serine-type endopeptidase activity"/>
    <property type="evidence" value="ECO:0007669"/>
    <property type="project" value="InterPro"/>
</dbReference>
<evidence type="ECO:0000256" key="5">
    <source>
        <dbReference type="ARBA" id="ARBA00022990"/>
    </source>
</evidence>
<dbReference type="Gene3D" id="2.130.10.120">
    <property type="entry name" value="Prolyl oligopeptidase, N-terminal domain"/>
    <property type="match status" value="1"/>
</dbReference>
<organism evidence="11">
    <name type="scientific">Hellea balneolensis</name>
    <dbReference type="NCBI Taxonomy" id="287478"/>
    <lineage>
        <taxon>Bacteria</taxon>
        <taxon>Pseudomonadati</taxon>
        <taxon>Pseudomonadota</taxon>
        <taxon>Alphaproteobacteria</taxon>
        <taxon>Maricaulales</taxon>
        <taxon>Robiginitomaculaceae</taxon>
        <taxon>Hellea</taxon>
    </lineage>
</organism>
<dbReference type="InterPro" id="IPR023302">
    <property type="entry name" value="Pept_S9A_N"/>
</dbReference>
<evidence type="ECO:0000256" key="8">
    <source>
        <dbReference type="ARBA" id="ARBA00045885"/>
    </source>
</evidence>
<evidence type="ECO:0000256" key="3">
    <source>
        <dbReference type="ARBA" id="ARBA00022801"/>
    </source>
</evidence>
<dbReference type="PRINTS" id="PR00862">
    <property type="entry name" value="PROLIGOPTASE"/>
</dbReference>
<evidence type="ECO:0000313" key="11">
    <source>
        <dbReference type="EMBL" id="HFB54426.1"/>
    </source>
</evidence>
<dbReference type="PANTHER" id="PTHR42776">
    <property type="entry name" value="SERINE PEPTIDASE S9 FAMILY MEMBER"/>
    <property type="match status" value="1"/>
</dbReference>
<name>A0A7C3C8T1_9PROT</name>
<dbReference type="Gene3D" id="3.40.50.1820">
    <property type="entry name" value="alpha/beta hydrolase"/>
    <property type="match status" value="1"/>
</dbReference>
<feature type="non-terminal residue" evidence="11">
    <location>
        <position position="1"/>
    </location>
</feature>
<keyword evidence="3" id="KW-0378">Hydrolase</keyword>
<dbReference type="InterPro" id="IPR029058">
    <property type="entry name" value="AB_hydrolase_fold"/>
</dbReference>
<dbReference type="Proteomes" id="UP000886042">
    <property type="component" value="Unassembled WGS sequence"/>
</dbReference>
<sequence>AHNQNTQKPETKFEVYPAALFHQTTNYGLAGGGGFAFSHDNSKLLVSSDATGIFNAYTISMDGETTALTTSEDTPFFAQAFFPHDDRIIVQGDQGGNELDHVYIRKEDGSLRDLTPGDKLKAQFRGWNKNGEIFYIATNERDPSSSDLYAYNASDFSRKLLFKNDKMNLGSISPDGHYLTLIKTVTSANADIFLVDLSVENAEPILITPHEGNIAYSTYTFTPDSRKLIYATNEFGEFNQAWSYDIASQEKKEFATADWDITNISYSPSGRYKTTSINQDAVSVLEIYDTKTQKNVKLNNLPQGALSQVRFNSDETMMAFGLNTDTSPRNIYTANLATGDTKRLTSALPEGIDENNLVTASIIRYASFDGLKIPGILYIPKQASADNPVPALVWVHGGPGGQSRKGYSATIQHLVNHGYAVLAANNRGSNGYGKTFYHLDDRKHGEEDLMDIVSARAYLESLEGIDKDKIGILGGSYGGFMTVAALAFHPEVFDVGVNLYGVTNWERTLKSIPAFWGAFRDALYDEMGDPATDQERHHKISPLFHADTITKPLYVAQGSNDPRVLQVESDEMVKAVRANGVPVEYVLFPDEGHGFMKRKNRITNSERIVKFLDTYLKGKTND</sequence>
<keyword evidence="2" id="KW-0645">Protease</keyword>
<keyword evidence="5" id="KW-0007">Acetylation</keyword>
<dbReference type="Gene3D" id="2.120.10.30">
    <property type="entry name" value="TolB, C-terminal domain"/>
    <property type="match status" value="1"/>
</dbReference>
<protein>
    <recommendedName>
        <fullName evidence="7">Acyl-peptide hydrolase</fullName>
    </recommendedName>
    <alternativeName>
        <fullName evidence="6">Acylaminoacyl-peptidase</fullName>
    </alternativeName>
</protein>
<dbReference type="SUPFAM" id="SSF53474">
    <property type="entry name" value="alpha/beta-Hydrolases"/>
    <property type="match status" value="1"/>
</dbReference>
<evidence type="ECO:0000256" key="7">
    <source>
        <dbReference type="ARBA" id="ARBA00032596"/>
    </source>
</evidence>
<dbReference type="AlphaFoldDB" id="A0A7C3C8T1"/>
<evidence type="ECO:0000259" key="10">
    <source>
        <dbReference type="Pfam" id="PF02897"/>
    </source>
</evidence>
<dbReference type="InterPro" id="IPR001375">
    <property type="entry name" value="Peptidase_S9_cat"/>
</dbReference>
<proteinExistence type="inferred from homology"/>
<dbReference type="Pfam" id="PF00326">
    <property type="entry name" value="Peptidase_S9"/>
    <property type="match status" value="1"/>
</dbReference>
<dbReference type="EMBL" id="DRMN01000051">
    <property type="protein sequence ID" value="HFB54426.1"/>
    <property type="molecule type" value="Genomic_DNA"/>
</dbReference>
<feature type="domain" description="Peptidase S9A N-terminal" evidence="10">
    <location>
        <begin position="83"/>
        <end position="344"/>
    </location>
</feature>
<feature type="domain" description="Peptidase S9 prolyl oligopeptidase catalytic" evidence="9">
    <location>
        <begin position="407"/>
        <end position="618"/>
    </location>
</feature>
<keyword evidence="4" id="KW-0720">Serine protease</keyword>
<dbReference type="InterPro" id="IPR011042">
    <property type="entry name" value="6-blade_b-propeller_TolB-like"/>
</dbReference>
<dbReference type="SUPFAM" id="SSF69322">
    <property type="entry name" value="Tricorn protease domain 2"/>
    <property type="match status" value="1"/>
</dbReference>
<comment type="similarity">
    <text evidence="1">Belongs to the peptidase S9A family.</text>
</comment>
<dbReference type="GO" id="GO:0006508">
    <property type="term" value="P:proteolysis"/>
    <property type="evidence" value="ECO:0007669"/>
    <property type="project" value="UniProtKB-KW"/>
</dbReference>